<accession>A0A9N8ZWX3</accession>
<dbReference type="InterPro" id="IPR020084">
    <property type="entry name" value="NUDIX_hydrolase_CS"/>
</dbReference>
<dbReference type="EMBL" id="CAJVPY010001163">
    <property type="protein sequence ID" value="CAG8510006.1"/>
    <property type="molecule type" value="Genomic_DNA"/>
</dbReference>
<dbReference type="Proteomes" id="UP000789405">
    <property type="component" value="Unassembled WGS sequence"/>
</dbReference>
<proteinExistence type="predicted"/>
<dbReference type="InterPro" id="IPR015797">
    <property type="entry name" value="NUDIX_hydrolase-like_dom_sf"/>
</dbReference>
<dbReference type="Gene3D" id="3.90.79.10">
    <property type="entry name" value="Nucleoside Triphosphate Pyrophosphohydrolase"/>
    <property type="match status" value="1"/>
</dbReference>
<dbReference type="PROSITE" id="PS00893">
    <property type="entry name" value="NUDIX_BOX"/>
    <property type="match status" value="1"/>
</dbReference>
<protein>
    <submittedName>
        <fullName evidence="1">17748_t:CDS:1</fullName>
    </submittedName>
</protein>
<dbReference type="SUPFAM" id="SSF55811">
    <property type="entry name" value="Nudix"/>
    <property type="match status" value="1"/>
</dbReference>
<evidence type="ECO:0000313" key="2">
    <source>
        <dbReference type="Proteomes" id="UP000789405"/>
    </source>
</evidence>
<name>A0A9N8ZWX3_9GLOM</name>
<reference evidence="1" key="1">
    <citation type="submission" date="2021-06" db="EMBL/GenBank/DDBJ databases">
        <authorList>
            <person name="Kallberg Y."/>
            <person name="Tangrot J."/>
            <person name="Rosling A."/>
        </authorList>
    </citation>
    <scope>NUCLEOTIDE SEQUENCE</scope>
    <source>
        <strain evidence="1">MA453B</strain>
    </source>
</reference>
<dbReference type="AlphaFoldDB" id="A0A9N8ZWX3"/>
<comment type="caution">
    <text evidence="1">The sequence shown here is derived from an EMBL/GenBank/DDBJ whole genome shotgun (WGS) entry which is preliminary data.</text>
</comment>
<keyword evidence="2" id="KW-1185">Reference proteome</keyword>
<gene>
    <name evidence="1" type="ORF">DERYTH_LOCUS3338</name>
</gene>
<dbReference type="GO" id="GO:0016787">
    <property type="term" value="F:hydrolase activity"/>
    <property type="evidence" value="ECO:0007669"/>
    <property type="project" value="UniProtKB-KW"/>
</dbReference>
<sequence length="410" mass="47880">MSKKQNNKRNISEVDENVEENWELNNAINNNAFAEAFSNLGERINFIENLYSYYEARKAIFMLVDRKFLKDKDYENFKEIREWRDNTLGRPKKGNTSSFSIILNDINDELLQENMERNYYDASVEEKKSPFHEYCENCHSPKPNDFCTFCKKEEILLCLSEQSQRQMQFCKKYNSLSSSNYCISCNNKLYKEKDFDKLEESSQSSIIIINDESIVMQEQATSLQNRGIFDSVIQKYSYTPLQVGYVNNNEIFWSDNELSIDDSSNSDCSVIYINRTSKKRKLAPTLEQEIVSLVNNEVQEINGVDSRSSSSTQRIDSTKCFYLKYDALGGKGKIGENNLEALKREIFEEGGIEIDNSKLLKIWKYTCSSREEYIATPCNFNEVLYKVTLELFIYPFDQPLINLEKDKHTE</sequence>
<organism evidence="1 2">
    <name type="scientific">Dentiscutata erythropus</name>
    <dbReference type="NCBI Taxonomy" id="1348616"/>
    <lineage>
        <taxon>Eukaryota</taxon>
        <taxon>Fungi</taxon>
        <taxon>Fungi incertae sedis</taxon>
        <taxon>Mucoromycota</taxon>
        <taxon>Glomeromycotina</taxon>
        <taxon>Glomeromycetes</taxon>
        <taxon>Diversisporales</taxon>
        <taxon>Gigasporaceae</taxon>
        <taxon>Dentiscutata</taxon>
    </lineage>
</organism>
<evidence type="ECO:0000313" key="1">
    <source>
        <dbReference type="EMBL" id="CAG8510006.1"/>
    </source>
</evidence>